<organism evidence="3 4">
    <name type="scientific">Lasiosphaeria hispida</name>
    <dbReference type="NCBI Taxonomy" id="260671"/>
    <lineage>
        <taxon>Eukaryota</taxon>
        <taxon>Fungi</taxon>
        <taxon>Dikarya</taxon>
        <taxon>Ascomycota</taxon>
        <taxon>Pezizomycotina</taxon>
        <taxon>Sordariomycetes</taxon>
        <taxon>Sordariomycetidae</taxon>
        <taxon>Sordariales</taxon>
        <taxon>Lasiosphaeriaceae</taxon>
        <taxon>Lasiosphaeria</taxon>
    </lineage>
</organism>
<dbReference type="PANTHER" id="PTHR34502">
    <property type="entry name" value="DUF6594 DOMAIN-CONTAINING PROTEIN-RELATED"/>
    <property type="match status" value="1"/>
</dbReference>
<dbReference type="Proteomes" id="UP001275084">
    <property type="component" value="Unassembled WGS sequence"/>
</dbReference>
<gene>
    <name evidence="3" type="ORF">B0T25DRAFT_574426</name>
</gene>
<accession>A0AAJ0M976</accession>
<feature type="transmembrane region" description="Helical" evidence="1">
    <location>
        <begin position="243"/>
        <end position="265"/>
    </location>
</feature>
<reference evidence="3" key="1">
    <citation type="journal article" date="2023" name="Mol. Phylogenet. Evol.">
        <title>Genome-scale phylogeny and comparative genomics of the fungal order Sordariales.</title>
        <authorList>
            <person name="Hensen N."/>
            <person name="Bonometti L."/>
            <person name="Westerberg I."/>
            <person name="Brannstrom I.O."/>
            <person name="Guillou S."/>
            <person name="Cros-Aarteil S."/>
            <person name="Calhoun S."/>
            <person name="Haridas S."/>
            <person name="Kuo A."/>
            <person name="Mondo S."/>
            <person name="Pangilinan J."/>
            <person name="Riley R."/>
            <person name="LaButti K."/>
            <person name="Andreopoulos B."/>
            <person name="Lipzen A."/>
            <person name="Chen C."/>
            <person name="Yan M."/>
            <person name="Daum C."/>
            <person name="Ng V."/>
            <person name="Clum A."/>
            <person name="Steindorff A."/>
            <person name="Ohm R.A."/>
            <person name="Martin F."/>
            <person name="Silar P."/>
            <person name="Natvig D.O."/>
            <person name="Lalanne C."/>
            <person name="Gautier V."/>
            <person name="Ament-Velasquez S.L."/>
            <person name="Kruys A."/>
            <person name="Hutchinson M.I."/>
            <person name="Powell A.J."/>
            <person name="Barry K."/>
            <person name="Miller A.N."/>
            <person name="Grigoriev I.V."/>
            <person name="Debuchy R."/>
            <person name="Gladieux P."/>
            <person name="Hiltunen Thoren M."/>
            <person name="Johannesson H."/>
        </authorList>
    </citation>
    <scope>NUCLEOTIDE SEQUENCE</scope>
    <source>
        <strain evidence="3">CBS 955.72</strain>
    </source>
</reference>
<feature type="domain" description="DUF6594" evidence="2">
    <location>
        <begin position="20"/>
        <end position="284"/>
    </location>
</feature>
<evidence type="ECO:0000313" key="4">
    <source>
        <dbReference type="Proteomes" id="UP001275084"/>
    </source>
</evidence>
<comment type="caution">
    <text evidence="3">The sequence shown here is derived from an EMBL/GenBank/DDBJ whole genome shotgun (WGS) entry which is preliminary data.</text>
</comment>
<feature type="transmembrane region" description="Helical" evidence="1">
    <location>
        <begin position="272"/>
        <end position="294"/>
    </location>
</feature>
<proteinExistence type="predicted"/>
<dbReference type="EMBL" id="JAUIQD010000008">
    <property type="protein sequence ID" value="KAK3342116.1"/>
    <property type="molecule type" value="Genomic_DNA"/>
</dbReference>
<sequence>MAAQTEPHRRSRLRRNASGYHRLADIMGVDQAIAIFPRFDELNMLNLMSLQSEIVELRKCLRQTCQLDDESDSLDESRYSLNFKLSKDRNSEQHRLLTALRPKLREYNELLLQATQLSQLSSPKASQLGDLRAWLSDGKGGNCFQSGSEVWMWEDEDKRRYVRVGQDPEENDQFTEMIKTMAIRLYHRIWGERHGGGRVIDEESDLRSYDESRIVKASNIMATTLSSILPVLAIFALNQLQSTNLRIALAAVFTAVFAFILAFISTAKRAEIFTATATFAAVEVVFIGSAIGAANNPAS</sequence>
<keyword evidence="1" id="KW-0812">Transmembrane</keyword>
<keyword evidence="1" id="KW-1133">Transmembrane helix</keyword>
<keyword evidence="4" id="KW-1185">Reference proteome</keyword>
<protein>
    <recommendedName>
        <fullName evidence="2">DUF6594 domain-containing protein</fullName>
    </recommendedName>
</protein>
<reference evidence="3" key="2">
    <citation type="submission" date="2023-06" db="EMBL/GenBank/DDBJ databases">
        <authorList>
            <consortium name="Lawrence Berkeley National Laboratory"/>
            <person name="Haridas S."/>
            <person name="Hensen N."/>
            <person name="Bonometti L."/>
            <person name="Westerberg I."/>
            <person name="Brannstrom I.O."/>
            <person name="Guillou S."/>
            <person name="Cros-Aarteil S."/>
            <person name="Calhoun S."/>
            <person name="Kuo A."/>
            <person name="Mondo S."/>
            <person name="Pangilinan J."/>
            <person name="Riley R."/>
            <person name="Labutti K."/>
            <person name="Andreopoulos B."/>
            <person name="Lipzen A."/>
            <person name="Chen C."/>
            <person name="Yanf M."/>
            <person name="Daum C."/>
            <person name="Ng V."/>
            <person name="Clum A."/>
            <person name="Steindorff A."/>
            <person name="Ohm R."/>
            <person name="Martin F."/>
            <person name="Silar P."/>
            <person name="Natvig D."/>
            <person name="Lalanne C."/>
            <person name="Gautier V."/>
            <person name="Ament-Velasquez S.L."/>
            <person name="Kruys A."/>
            <person name="Hutchinson M.I."/>
            <person name="Powell A.J."/>
            <person name="Barry K."/>
            <person name="Miller A.N."/>
            <person name="Grigoriev I.V."/>
            <person name="Debuchy R."/>
            <person name="Gladieux P."/>
            <person name="Thoren M.H."/>
            <person name="Johannesson H."/>
        </authorList>
    </citation>
    <scope>NUCLEOTIDE SEQUENCE</scope>
    <source>
        <strain evidence="3">CBS 955.72</strain>
    </source>
</reference>
<dbReference type="PANTHER" id="PTHR34502:SF5">
    <property type="entry name" value="DUF6594 DOMAIN-CONTAINING PROTEIN"/>
    <property type="match status" value="1"/>
</dbReference>
<dbReference type="AlphaFoldDB" id="A0AAJ0M976"/>
<evidence type="ECO:0000259" key="2">
    <source>
        <dbReference type="Pfam" id="PF20237"/>
    </source>
</evidence>
<dbReference type="InterPro" id="IPR046529">
    <property type="entry name" value="DUF6594"/>
</dbReference>
<dbReference type="Pfam" id="PF20237">
    <property type="entry name" value="DUF6594"/>
    <property type="match status" value="1"/>
</dbReference>
<evidence type="ECO:0000256" key="1">
    <source>
        <dbReference type="SAM" id="Phobius"/>
    </source>
</evidence>
<evidence type="ECO:0000313" key="3">
    <source>
        <dbReference type="EMBL" id="KAK3342116.1"/>
    </source>
</evidence>
<name>A0AAJ0M976_9PEZI</name>
<feature type="transmembrane region" description="Helical" evidence="1">
    <location>
        <begin position="217"/>
        <end position="237"/>
    </location>
</feature>
<keyword evidence="1" id="KW-0472">Membrane</keyword>